<dbReference type="OrthoDB" id="9810009at2"/>
<dbReference type="PROSITE" id="PS51740">
    <property type="entry name" value="SPOVT_ABRB"/>
    <property type="match status" value="1"/>
</dbReference>
<dbReference type="KEGG" id="aaqu:D3M96_18165"/>
<name>A0A3G2HYT1_9BURK</name>
<gene>
    <name evidence="3" type="ORF">D3M96_18165</name>
</gene>
<dbReference type="GO" id="GO:0003677">
    <property type="term" value="F:DNA binding"/>
    <property type="evidence" value="ECO:0007669"/>
    <property type="project" value="UniProtKB-UniRule"/>
</dbReference>
<dbReference type="Proteomes" id="UP000268070">
    <property type="component" value="Chromosome"/>
</dbReference>
<evidence type="ECO:0000313" key="4">
    <source>
        <dbReference type="Proteomes" id="UP000268070"/>
    </source>
</evidence>
<dbReference type="RefSeq" id="WP_121739803.1">
    <property type="nucleotide sequence ID" value="NZ_CP032153.1"/>
</dbReference>
<evidence type="ECO:0000313" key="3">
    <source>
        <dbReference type="EMBL" id="AYN22300.1"/>
    </source>
</evidence>
<keyword evidence="1 3" id="KW-0238">DNA-binding</keyword>
<feature type="domain" description="SpoVT-AbrB" evidence="2">
    <location>
        <begin position="19"/>
        <end position="61"/>
    </location>
</feature>
<evidence type="ECO:0000259" key="2">
    <source>
        <dbReference type="PROSITE" id="PS51740"/>
    </source>
</evidence>
<reference evidence="3 4" key="1">
    <citation type="submission" date="2018-09" db="EMBL/GenBank/DDBJ databases">
        <title>Complete genome sequence of the hydrocarbonoclastic bacterium Alcaligenes aquatilis QD168, isolated from a crude-oil polluted marine sediment of Central Chile.</title>
        <authorList>
            <person name="Duran R.E."/>
            <person name="Barra B."/>
            <person name="Salva-Serra F."/>
            <person name="Mendez V."/>
            <person name="Moore E.R.B."/>
            <person name="Seeger M."/>
        </authorList>
    </citation>
    <scope>NUCLEOTIDE SEQUENCE [LARGE SCALE GENOMIC DNA]</scope>
    <source>
        <strain evidence="3 4">QD168</strain>
    </source>
</reference>
<protein>
    <submittedName>
        <fullName evidence="3">AbrB/MazE/SpoVT family DNA-binding domain-containing protein</fullName>
    </submittedName>
</protein>
<dbReference type="Gene3D" id="2.10.260.10">
    <property type="match status" value="1"/>
</dbReference>
<dbReference type="EMBL" id="CP032153">
    <property type="protein sequence ID" value="AYN22300.1"/>
    <property type="molecule type" value="Genomic_DNA"/>
</dbReference>
<proteinExistence type="predicted"/>
<dbReference type="AlphaFoldDB" id="A0A3G2HYT1"/>
<accession>A0A3G2HYT1</accession>
<sequence length="103" mass="11679">MRTNVKLPTKKALPTSKTTSVFMSGNSQAVRLPEGFRFEGKRVFIRRDQVSGDVILSSKPRGWDHFLNVAANTDPAEFEGFLEDLNRDQEPAPEKDHFAGWEE</sequence>
<dbReference type="SUPFAM" id="SSF89447">
    <property type="entry name" value="AbrB/MazE/MraZ-like"/>
    <property type="match status" value="1"/>
</dbReference>
<organism evidence="3 4">
    <name type="scientific">Alcaligenes aquatilis</name>
    <dbReference type="NCBI Taxonomy" id="323284"/>
    <lineage>
        <taxon>Bacteria</taxon>
        <taxon>Pseudomonadati</taxon>
        <taxon>Pseudomonadota</taxon>
        <taxon>Betaproteobacteria</taxon>
        <taxon>Burkholderiales</taxon>
        <taxon>Alcaligenaceae</taxon>
        <taxon>Alcaligenes</taxon>
    </lineage>
</organism>
<evidence type="ECO:0000256" key="1">
    <source>
        <dbReference type="PROSITE-ProRule" id="PRU01076"/>
    </source>
</evidence>
<dbReference type="InterPro" id="IPR037914">
    <property type="entry name" value="SpoVT-AbrB_sf"/>
</dbReference>
<dbReference type="InterPro" id="IPR007159">
    <property type="entry name" value="SpoVT-AbrB_dom"/>
</dbReference>